<dbReference type="PROSITE" id="PS00165">
    <property type="entry name" value="DEHYDRATASE_SER_THR"/>
    <property type="match status" value="1"/>
</dbReference>
<comment type="similarity">
    <text evidence="3">Belongs to the serine/threonine dehydratase family.</text>
</comment>
<evidence type="ECO:0000256" key="1">
    <source>
        <dbReference type="ARBA" id="ARBA00001933"/>
    </source>
</evidence>
<dbReference type="SUPFAM" id="SSF53686">
    <property type="entry name" value="Tryptophan synthase beta subunit-like PLP-dependent enzymes"/>
    <property type="match status" value="1"/>
</dbReference>
<organism evidence="9 10">
    <name type="scientific">Entomospira nematocerorum</name>
    <dbReference type="NCBI Taxonomy" id="2719987"/>
    <lineage>
        <taxon>Bacteria</taxon>
        <taxon>Pseudomonadati</taxon>
        <taxon>Spirochaetota</taxon>
        <taxon>Spirochaetia</taxon>
        <taxon>Spirochaetales</taxon>
        <taxon>Spirochaetaceae</taxon>
        <taxon>Entomospira</taxon>
    </lineage>
</organism>
<dbReference type="EC" id="4.3.1.19" evidence="9"/>
<keyword evidence="6 9" id="KW-0456">Lyase</keyword>
<protein>
    <submittedName>
        <fullName evidence="9">Threonine ammonia-lyase</fullName>
        <ecNumber evidence="9">4.3.1.19</ecNumber>
    </submittedName>
</protein>
<dbReference type="GO" id="GO:0006567">
    <property type="term" value="P:L-threonine catabolic process"/>
    <property type="evidence" value="ECO:0007669"/>
    <property type="project" value="InterPro"/>
</dbReference>
<dbReference type="EMBL" id="JAATLK010000001">
    <property type="protein sequence ID" value="NIZ46687.1"/>
    <property type="molecule type" value="Genomic_DNA"/>
</dbReference>
<comment type="catalytic activity">
    <reaction evidence="7">
        <text>L-serine = pyruvate + NH4(+)</text>
        <dbReference type="Rhea" id="RHEA:19169"/>
        <dbReference type="ChEBI" id="CHEBI:15361"/>
        <dbReference type="ChEBI" id="CHEBI:28938"/>
        <dbReference type="ChEBI" id="CHEBI:33384"/>
        <dbReference type="EC" id="4.3.1.17"/>
    </reaction>
</comment>
<keyword evidence="4" id="KW-0100">Branched-chain amino acid biosynthesis</keyword>
<dbReference type="InterPro" id="IPR001926">
    <property type="entry name" value="TrpB-like_PALP"/>
</dbReference>
<dbReference type="CDD" id="cd04886">
    <property type="entry name" value="ACT_ThrD-II-like"/>
    <property type="match status" value="1"/>
</dbReference>
<evidence type="ECO:0000256" key="3">
    <source>
        <dbReference type="ARBA" id="ARBA00010869"/>
    </source>
</evidence>
<feature type="domain" description="ACT" evidence="8">
    <location>
        <begin position="327"/>
        <end position="401"/>
    </location>
</feature>
<dbReference type="Proteomes" id="UP000752013">
    <property type="component" value="Unassembled WGS sequence"/>
</dbReference>
<dbReference type="InterPro" id="IPR045865">
    <property type="entry name" value="ACT-like_dom_sf"/>
</dbReference>
<dbReference type="PROSITE" id="PS51671">
    <property type="entry name" value="ACT"/>
    <property type="match status" value="1"/>
</dbReference>
<evidence type="ECO:0000313" key="10">
    <source>
        <dbReference type="Proteomes" id="UP000752013"/>
    </source>
</evidence>
<keyword evidence="4" id="KW-0412">Isoleucine biosynthesis</keyword>
<dbReference type="Gene3D" id="3.40.50.1100">
    <property type="match status" value="2"/>
</dbReference>
<dbReference type="RefSeq" id="WP_167703141.1">
    <property type="nucleotide sequence ID" value="NZ_CP118168.1"/>
</dbReference>
<dbReference type="GO" id="GO:0009097">
    <property type="term" value="P:isoleucine biosynthetic process"/>
    <property type="evidence" value="ECO:0007669"/>
    <property type="project" value="UniProtKB-KW"/>
</dbReference>
<dbReference type="NCBIfam" id="TIGR01127">
    <property type="entry name" value="ilvA_1Cterm"/>
    <property type="match status" value="1"/>
</dbReference>
<keyword evidence="10" id="KW-1185">Reference proteome</keyword>
<dbReference type="FunFam" id="3.40.50.1100:FF:000007">
    <property type="entry name" value="L-threonine dehydratase catabolic TdcB"/>
    <property type="match status" value="1"/>
</dbReference>
<name>A0A968GBA7_9SPIO</name>
<evidence type="ECO:0000256" key="5">
    <source>
        <dbReference type="ARBA" id="ARBA00022898"/>
    </source>
</evidence>
<dbReference type="GO" id="GO:0006565">
    <property type="term" value="P:L-serine catabolic process"/>
    <property type="evidence" value="ECO:0007669"/>
    <property type="project" value="TreeGrafter"/>
</dbReference>
<dbReference type="InterPro" id="IPR002912">
    <property type="entry name" value="ACT_dom"/>
</dbReference>
<dbReference type="InterPro" id="IPR050147">
    <property type="entry name" value="Ser/Thr_Dehydratase"/>
</dbReference>
<evidence type="ECO:0000259" key="8">
    <source>
        <dbReference type="PROSITE" id="PS51671"/>
    </source>
</evidence>
<dbReference type="GO" id="GO:0004794">
    <property type="term" value="F:threonine deaminase activity"/>
    <property type="evidence" value="ECO:0007669"/>
    <property type="project" value="UniProtKB-EC"/>
</dbReference>
<dbReference type="GO" id="GO:0030170">
    <property type="term" value="F:pyridoxal phosphate binding"/>
    <property type="evidence" value="ECO:0007669"/>
    <property type="project" value="InterPro"/>
</dbReference>
<keyword evidence="4" id="KW-0028">Amino-acid biosynthesis</keyword>
<dbReference type="InterPro" id="IPR000634">
    <property type="entry name" value="Ser/Thr_deHydtase_PyrdxlP-BS"/>
</dbReference>
<comment type="caution">
    <text evidence="9">The sequence shown here is derived from an EMBL/GenBank/DDBJ whole genome shotgun (WGS) entry which is preliminary data.</text>
</comment>
<dbReference type="SUPFAM" id="SSF55021">
    <property type="entry name" value="ACT-like"/>
    <property type="match status" value="1"/>
</dbReference>
<evidence type="ECO:0000256" key="6">
    <source>
        <dbReference type="ARBA" id="ARBA00023239"/>
    </source>
</evidence>
<keyword evidence="5" id="KW-0663">Pyridoxal phosphate</keyword>
<dbReference type="AlphaFoldDB" id="A0A968GBA7"/>
<dbReference type="PANTHER" id="PTHR48078:SF6">
    <property type="entry name" value="L-THREONINE DEHYDRATASE CATABOLIC TDCB"/>
    <property type="match status" value="1"/>
</dbReference>
<gene>
    <name evidence="9" type="ORF">HCT46_01935</name>
</gene>
<evidence type="ECO:0000313" key="9">
    <source>
        <dbReference type="EMBL" id="NIZ46687.1"/>
    </source>
</evidence>
<accession>A0A968GBA7</accession>
<dbReference type="PANTHER" id="PTHR48078">
    <property type="entry name" value="THREONINE DEHYDRATASE, MITOCHONDRIAL-RELATED"/>
    <property type="match status" value="1"/>
</dbReference>
<sequence length="401" mass="44271">MKITLEHIKQAQENIKNITLHTPLVKSHILTTPGRDIYLKLENLQRTGSFKLRGAYNRMLQLSAGEKKRGIIATSAGNHAQGVALSARELDVFATICMPENTPLTKIRKTESYGAEVVLYGANFDESYSYARTSAEKSHQPFIHPFDDAHVIAGQGTVALEILADNPHIDVIVIPIGGGGLASGMAIAAKAINPHIKIIGVEAEGASCFNESFKQHHICSLDHVKTLADGIAVKRPGEMTYELLSHYLDELVLVSEEEIKKAMMLLLEYHQILVEGAGAVAVAALMHNKINPTYKNIALTISGGNIDLSTLSKVIDYGLMQEKRRISFTIQLEERAGHLHELMHILEQYNANIYSMTQSRNHVNLQFGYQDTDMVLETNGEKHAQEILSAIRESGFILSNL</sequence>
<dbReference type="InterPro" id="IPR044561">
    <property type="entry name" value="ACT_ThrD-II-like"/>
</dbReference>
<dbReference type="Pfam" id="PF00291">
    <property type="entry name" value="PALP"/>
    <property type="match status" value="1"/>
</dbReference>
<comment type="cofactor">
    <cofactor evidence="1">
        <name>pyridoxal 5'-phosphate</name>
        <dbReference type="ChEBI" id="CHEBI:597326"/>
    </cofactor>
</comment>
<comment type="pathway">
    <text evidence="2">Amino-acid biosynthesis; L-isoleucine biosynthesis; 2-oxobutanoate from L-threonine: step 1/1.</text>
</comment>
<proteinExistence type="inferred from homology"/>
<evidence type="ECO:0000256" key="7">
    <source>
        <dbReference type="ARBA" id="ARBA00049406"/>
    </source>
</evidence>
<reference evidence="9" key="1">
    <citation type="submission" date="2020-03" db="EMBL/GenBank/DDBJ databases">
        <title>Spirochaetal bacteria isolated from arthropods constitute a novel genus Entomospira genus novum within the order Spirochaetales.</title>
        <authorList>
            <person name="Grana-Miraglia L."/>
            <person name="Sikutova S."/>
            <person name="Fingerle V."/>
            <person name="Sing A."/>
            <person name="Castillo-Ramirez S."/>
            <person name="Margos G."/>
            <person name="Rudolf I."/>
        </authorList>
    </citation>
    <scope>NUCLEOTIDE SEQUENCE</scope>
    <source>
        <strain evidence="9">BR208</strain>
    </source>
</reference>
<dbReference type="InterPro" id="IPR036052">
    <property type="entry name" value="TrpB-like_PALP_sf"/>
</dbReference>
<evidence type="ECO:0000256" key="2">
    <source>
        <dbReference type="ARBA" id="ARBA00004810"/>
    </source>
</evidence>
<dbReference type="GO" id="GO:0003941">
    <property type="term" value="F:L-serine ammonia-lyase activity"/>
    <property type="evidence" value="ECO:0007669"/>
    <property type="project" value="UniProtKB-EC"/>
</dbReference>
<dbReference type="InterPro" id="IPR005789">
    <property type="entry name" value="Thr_deHydtase_catblc"/>
</dbReference>
<dbReference type="CDD" id="cd01562">
    <property type="entry name" value="Thr-dehyd"/>
    <property type="match status" value="1"/>
</dbReference>
<evidence type="ECO:0000256" key="4">
    <source>
        <dbReference type="ARBA" id="ARBA00022624"/>
    </source>
</evidence>
<dbReference type="FunFam" id="3.40.50.1100:FF:000005">
    <property type="entry name" value="Threonine dehydratase catabolic"/>
    <property type="match status" value="1"/>
</dbReference>